<dbReference type="EMBL" id="KZ270364">
    <property type="protein sequence ID" value="OZC05865.1"/>
    <property type="molecule type" value="Genomic_DNA"/>
</dbReference>
<feature type="region of interest" description="Disordered" evidence="1">
    <location>
        <begin position="76"/>
        <end position="111"/>
    </location>
</feature>
<evidence type="ECO:0000313" key="3">
    <source>
        <dbReference type="Proteomes" id="UP000242913"/>
    </source>
</evidence>
<accession>A0A238BMN0</accession>
<feature type="compositionally biased region" description="Polar residues" evidence="1">
    <location>
        <begin position="129"/>
        <end position="143"/>
    </location>
</feature>
<evidence type="ECO:0000313" key="2">
    <source>
        <dbReference type="EMBL" id="OZC05865.1"/>
    </source>
</evidence>
<organism evidence="2 3">
    <name type="scientific">Onchocerca flexuosa</name>
    <dbReference type="NCBI Taxonomy" id="387005"/>
    <lineage>
        <taxon>Eukaryota</taxon>
        <taxon>Metazoa</taxon>
        <taxon>Ecdysozoa</taxon>
        <taxon>Nematoda</taxon>
        <taxon>Chromadorea</taxon>
        <taxon>Rhabditida</taxon>
        <taxon>Spirurina</taxon>
        <taxon>Spiruromorpha</taxon>
        <taxon>Filarioidea</taxon>
        <taxon>Onchocercidae</taxon>
        <taxon>Onchocerca</taxon>
    </lineage>
</organism>
<feature type="compositionally biased region" description="Basic and acidic residues" evidence="1">
    <location>
        <begin position="267"/>
        <end position="277"/>
    </location>
</feature>
<keyword evidence="3" id="KW-1185">Reference proteome</keyword>
<evidence type="ECO:0000256" key="1">
    <source>
        <dbReference type="SAM" id="MobiDB-lite"/>
    </source>
</evidence>
<dbReference type="Proteomes" id="UP000242913">
    <property type="component" value="Unassembled WGS sequence"/>
</dbReference>
<sequence>MRNHLKECLNTVIDATFKKGHECESTGRLTRKRPISYEQLYPSLFSRRRKSSTMKTPTMTQLNIFDSVESDNVQFKSGTGDGDVLSECLPSKPKRKRGQNSISDNKYADDKSFSEKMGLDKSIYDSGEGKNQINSCPGSSSLTDYDNGVYDGASKKALTDIKIENTGSVGEVNHSEEKTRRFSNSSVRDGGISEGAEQDTVVSSASMRRRKVRLDSEGANDLCSNQSVSKGQRRKSSTSVDVDTTKSEGNEIPASNRLRNKRAHSKSTSDKIKQKYV</sequence>
<reference evidence="2 3" key="1">
    <citation type="submission" date="2015-12" db="EMBL/GenBank/DDBJ databases">
        <title>Draft genome of the nematode, Onchocerca flexuosa.</title>
        <authorList>
            <person name="Mitreva M."/>
        </authorList>
    </citation>
    <scope>NUCLEOTIDE SEQUENCE [LARGE SCALE GENOMIC DNA]</scope>
    <source>
        <strain evidence="2">Red Deer</strain>
    </source>
</reference>
<gene>
    <name evidence="2" type="ORF">X798_07161</name>
</gene>
<dbReference type="AlphaFoldDB" id="A0A238BMN0"/>
<name>A0A238BMN0_9BILA</name>
<dbReference type="OrthoDB" id="6415022at2759"/>
<protein>
    <submittedName>
        <fullName evidence="2">Uncharacterized protein</fullName>
    </submittedName>
</protein>
<proteinExistence type="predicted"/>
<feature type="region of interest" description="Disordered" evidence="1">
    <location>
        <begin position="169"/>
        <end position="277"/>
    </location>
</feature>
<feature type="region of interest" description="Disordered" evidence="1">
    <location>
        <begin position="123"/>
        <end position="143"/>
    </location>
</feature>